<feature type="compositionally biased region" description="Basic and acidic residues" evidence="1">
    <location>
        <begin position="18"/>
        <end position="27"/>
    </location>
</feature>
<protein>
    <submittedName>
        <fullName evidence="2">SSU rRNA (Adenine(1518)-N(6)/adenine(1519)-N(6))-dimethyltransferase</fullName>
        <ecNumber evidence="2">2.1.1.182</ecNumber>
    </submittedName>
</protein>
<dbReference type="EC" id="2.1.1.182" evidence="2"/>
<evidence type="ECO:0000256" key="1">
    <source>
        <dbReference type="SAM" id="MobiDB-lite"/>
    </source>
</evidence>
<dbReference type="EMBL" id="CADCVC010000152">
    <property type="protein sequence ID" value="CAA9446252.1"/>
    <property type="molecule type" value="Genomic_DNA"/>
</dbReference>
<keyword evidence="2" id="KW-0489">Methyltransferase</keyword>
<feature type="non-terminal residue" evidence="2">
    <location>
        <position position="1"/>
    </location>
</feature>
<keyword evidence="2" id="KW-0808">Transferase</keyword>
<dbReference type="AlphaFoldDB" id="A0A6J4QJK0"/>
<feature type="compositionally biased region" description="Basic residues" evidence="1">
    <location>
        <begin position="242"/>
        <end position="253"/>
    </location>
</feature>
<feature type="region of interest" description="Disordered" evidence="1">
    <location>
        <begin position="1"/>
        <end position="261"/>
    </location>
</feature>
<accession>A0A6J4QJK0</accession>
<organism evidence="2">
    <name type="scientific">uncultured Rubrobacteraceae bacterium</name>
    <dbReference type="NCBI Taxonomy" id="349277"/>
    <lineage>
        <taxon>Bacteria</taxon>
        <taxon>Bacillati</taxon>
        <taxon>Actinomycetota</taxon>
        <taxon>Rubrobacteria</taxon>
        <taxon>Rubrobacterales</taxon>
        <taxon>Rubrobacteraceae</taxon>
        <taxon>environmental samples</taxon>
    </lineage>
</organism>
<reference evidence="2" key="1">
    <citation type="submission" date="2020-02" db="EMBL/GenBank/DDBJ databases">
        <authorList>
            <person name="Meier V. D."/>
        </authorList>
    </citation>
    <scope>NUCLEOTIDE SEQUENCE</scope>
    <source>
        <strain evidence="2">AVDCRST_MAG80</strain>
    </source>
</reference>
<gene>
    <name evidence="2" type="ORF">AVDCRST_MAG80-1802</name>
</gene>
<feature type="compositionally biased region" description="Basic and acidic residues" evidence="1">
    <location>
        <begin position="181"/>
        <end position="197"/>
    </location>
</feature>
<proteinExistence type="predicted"/>
<dbReference type="GO" id="GO:0052908">
    <property type="term" value="F:16S rRNA (adenine(1518)-N(6)/adenine(1519)-N(6))-dimethyltransferase activity"/>
    <property type="evidence" value="ECO:0007669"/>
    <property type="project" value="UniProtKB-EC"/>
</dbReference>
<evidence type="ECO:0000313" key="2">
    <source>
        <dbReference type="EMBL" id="CAA9446252.1"/>
    </source>
</evidence>
<sequence>GKAQTRAPQETPRPALPHRPEYSPDRRPGRRERRRRPRNRTGSRRPHHRARRKGEAGSRPRARLGRAPGPRKGAGTVPERLRLRGGCPDLRLCVPRPTAEQARREPPLQHRFAPRTEAVGGGGFPRGAALHGAARSGAEDGSGEEDERLRGLRGPRAATRGGAHGAQSFATSLRSPAPRVVGDRGDGATRNEPRGLRTCEGAGAGRLQEPPQTPRQQPAGGLARESTRRPPLSGLRNGRPGRGARARRFRGVRARSLGRDV</sequence>
<name>A0A6J4QJK0_9ACTN</name>
<feature type="compositionally biased region" description="Basic residues" evidence="1">
    <location>
        <begin position="28"/>
        <end position="52"/>
    </location>
</feature>
<feature type="compositionally biased region" description="Low complexity" evidence="1">
    <location>
        <begin position="65"/>
        <end position="75"/>
    </location>
</feature>
<feature type="non-terminal residue" evidence="2">
    <location>
        <position position="261"/>
    </location>
</feature>